<accession>A0AA37WRJ1</accession>
<proteinExistence type="predicted"/>
<keyword evidence="2" id="KW-1185">Reference proteome</keyword>
<dbReference type="AlphaFoldDB" id="A0AA37WRJ1"/>
<organism evidence="1 2">
    <name type="scientific">Methylobacterium tardum</name>
    <dbReference type="NCBI Taxonomy" id="374432"/>
    <lineage>
        <taxon>Bacteria</taxon>
        <taxon>Pseudomonadati</taxon>
        <taxon>Pseudomonadota</taxon>
        <taxon>Alphaproteobacteria</taxon>
        <taxon>Hyphomicrobiales</taxon>
        <taxon>Methylobacteriaceae</taxon>
        <taxon>Methylobacterium</taxon>
    </lineage>
</organism>
<dbReference type="RefSeq" id="WP_238199437.1">
    <property type="nucleotide sequence ID" value="NZ_BPQZ01000037.1"/>
</dbReference>
<comment type="caution">
    <text evidence="1">The sequence shown here is derived from an EMBL/GenBank/DDBJ whole genome shotgun (WGS) entry which is preliminary data.</text>
</comment>
<dbReference type="Proteomes" id="UP001157440">
    <property type="component" value="Unassembled WGS sequence"/>
</dbReference>
<name>A0AA37WRJ1_9HYPH</name>
<protein>
    <submittedName>
        <fullName evidence="1">Uncharacterized protein</fullName>
    </submittedName>
</protein>
<sequence>MLRGILAAIARALMGAVTLPLRLLGIGGAVTAADVARSALAESAPAAVPRELTLGQLLRVHAWDRVEGYDRDRPARPPLPADAAAWLAKLSKETVLKVANLRPAEIEARCKAEIAAAAAAPVGQDRSLEETGLALLRRLGPARRDEDAIEALARLA</sequence>
<gene>
    <name evidence="1" type="ORF">GCM10007890_01700</name>
</gene>
<evidence type="ECO:0000313" key="1">
    <source>
        <dbReference type="EMBL" id="GLS68158.1"/>
    </source>
</evidence>
<dbReference type="EMBL" id="BSPL01000004">
    <property type="protein sequence ID" value="GLS68158.1"/>
    <property type="molecule type" value="Genomic_DNA"/>
</dbReference>
<evidence type="ECO:0000313" key="2">
    <source>
        <dbReference type="Proteomes" id="UP001157440"/>
    </source>
</evidence>
<reference evidence="2" key="1">
    <citation type="journal article" date="2019" name="Int. J. Syst. Evol. Microbiol.">
        <title>The Global Catalogue of Microorganisms (GCM) 10K type strain sequencing project: providing services to taxonomists for standard genome sequencing and annotation.</title>
        <authorList>
            <consortium name="The Broad Institute Genomics Platform"/>
            <consortium name="The Broad Institute Genome Sequencing Center for Infectious Disease"/>
            <person name="Wu L."/>
            <person name="Ma J."/>
        </authorList>
    </citation>
    <scope>NUCLEOTIDE SEQUENCE [LARGE SCALE GENOMIC DNA]</scope>
    <source>
        <strain evidence="2">NBRC 103632</strain>
    </source>
</reference>